<evidence type="ECO:0000256" key="12">
    <source>
        <dbReference type="SAM" id="MobiDB-lite"/>
    </source>
</evidence>
<dbReference type="Gene3D" id="2.40.50.140">
    <property type="entry name" value="Nucleic acid-binding proteins"/>
    <property type="match status" value="1"/>
</dbReference>
<dbReference type="Pfam" id="PF00773">
    <property type="entry name" value="RNB"/>
    <property type="match status" value="1"/>
</dbReference>
<evidence type="ECO:0000256" key="8">
    <source>
        <dbReference type="ARBA" id="ARBA00022884"/>
    </source>
</evidence>
<evidence type="ECO:0000313" key="16">
    <source>
        <dbReference type="Proteomes" id="UP000054217"/>
    </source>
</evidence>
<feature type="domain" description="RNB" evidence="14">
    <location>
        <begin position="514"/>
        <end position="872"/>
    </location>
</feature>
<comment type="subcellular location">
    <subcellularLocation>
        <location evidence="1">Nucleus</location>
    </subcellularLocation>
</comment>
<evidence type="ECO:0000256" key="5">
    <source>
        <dbReference type="ARBA" id="ARBA00022801"/>
    </source>
</evidence>
<dbReference type="OrthoDB" id="372421at2759"/>
<evidence type="ECO:0000256" key="3">
    <source>
        <dbReference type="ARBA" id="ARBA00022552"/>
    </source>
</evidence>
<keyword evidence="16" id="KW-1185">Reference proteome</keyword>
<dbReference type="InterPro" id="IPR002716">
    <property type="entry name" value="PIN_dom"/>
</dbReference>
<dbReference type="Pfam" id="PF13638">
    <property type="entry name" value="PIN_4"/>
    <property type="match status" value="1"/>
</dbReference>
<dbReference type="GO" id="GO:0071031">
    <property type="term" value="P:nuclear mRNA surveillance of mRNA 3'-end processing"/>
    <property type="evidence" value="ECO:0007669"/>
    <property type="project" value="TreeGrafter"/>
</dbReference>
<feature type="region of interest" description="Disordered" evidence="12">
    <location>
        <begin position="691"/>
        <end position="718"/>
    </location>
</feature>
<feature type="compositionally biased region" description="Polar residues" evidence="12">
    <location>
        <begin position="700"/>
        <end position="711"/>
    </location>
</feature>
<dbReference type="HOGENOM" id="CLU_002333_5_0_1"/>
<dbReference type="SUPFAM" id="SSF50249">
    <property type="entry name" value="Nucleic acid-binding proteins"/>
    <property type="match status" value="3"/>
</dbReference>
<dbReference type="SMART" id="SM00955">
    <property type="entry name" value="RNB"/>
    <property type="match status" value="1"/>
</dbReference>
<dbReference type="GO" id="GO:0016075">
    <property type="term" value="P:rRNA catabolic process"/>
    <property type="evidence" value="ECO:0007669"/>
    <property type="project" value="TreeGrafter"/>
</dbReference>
<evidence type="ECO:0000259" key="13">
    <source>
        <dbReference type="SMART" id="SM00670"/>
    </source>
</evidence>
<name>A0A0C3NCC4_PISTI</name>
<keyword evidence="6" id="KW-0271">Exosome</keyword>
<dbReference type="AlphaFoldDB" id="A0A0C3NCC4"/>
<comment type="similarity">
    <text evidence="2 11">Belongs to the RNR ribonuclease family.</text>
</comment>
<dbReference type="SMART" id="SM00670">
    <property type="entry name" value="PINc"/>
    <property type="match status" value="1"/>
</dbReference>
<dbReference type="EMBL" id="KN832165">
    <property type="protein sequence ID" value="KIN93475.1"/>
    <property type="molecule type" value="Genomic_DNA"/>
</dbReference>
<evidence type="ECO:0000313" key="15">
    <source>
        <dbReference type="EMBL" id="KIN93475.1"/>
    </source>
</evidence>
<dbReference type="Pfam" id="PF17216">
    <property type="entry name" value="Rrp44_CSD1"/>
    <property type="match status" value="1"/>
</dbReference>
<dbReference type="GO" id="GO:0004519">
    <property type="term" value="F:endonuclease activity"/>
    <property type="evidence" value="ECO:0007669"/>
    <property type="project" value="TreeGrafter"/>
</dbReference>
<keyword evidence="7" id="KW-0269">Exonuclease</keyword>
<keyword evidence="8" id="KW-0694">RNA-binding</keyword>
<dbReference type="InParanoid" id="A0A0C3NCC4"/>
<dbReference type="SUPFAM" id="SSF88723">
    <property type="entry name" value="PIN domain-like"/>
    <property type="match status" value="1"/>
</dbReference>
<dbReference type="Gene3D" id="3.40.50.1010">
    <property type="entry name" value="5'-nuclease"/>
    <property type="match status" value="1"/>
</dbReference>
<evidence type="ECO:0000256" key="2">
    <source>
        <dbReference type="ARBA" id="ARBA00005785"/>
    </source>
</evidence>
<dbReference type="InterPro" id="IPR029060">
    <property type="entry name" value="PIN-like_dom_sf"/>
</dbReference>
<dbReference type="Pfam" id="PF17849">
    <property type="entry name" value="OB_Dis3"/>
    <property type="match status" value="1"/>
</dbReference>
<evidence type="ECO:0000256" key="7">
    <source>
        <dbReference type="ARBA" id="ARBA00022839"/>
    </source>
</evidence>
<dbReference type="InterPro" id="IPR033770">
    <property type="entry name" value="RRP44_S1"/>
</dbReference>
<dbReference type="GO" id="GO:0006364">
    <property type="term" value="P:rRNA processing"/>
    <property type="evidence" value="ECO:0007669"/>
    <property type="project" value="UniProtKB-KW"/>
</dbReference>
<evidence type="ECO:0000256" key="9">
    <source>
        <dbReference type="ARBA" id="ARBA00023242"/>
    </source>
</evidence>
<dbReference type="PROSITE" id="PS01175">
    <property type="entry name" value="RIBONUCLEASE_II"/>
    <property type="match status" value="1"/>
</dbReference>
<dbReference type="Gene3D" id="2.40.50.690">
    <property type="match status" value="1"/>
</dbReference>
<dbReference type="STRING" id="870435.A0A0C3NCC4"/>
<reference evidence="16" key="2">
    <citation type="submission" date="2015-01" db="EMBL/GenBank/DDBJ databases">
        <title>Evolutionary Origins and Diversification of the Mycorrhizal Mutualists.</title>
        <authorList>
            <consortium name="DOE Joint Genome Institute"/>
            <consortium name="Mycorrhizal Genomics Consortium"/>
            <person name="Kohler A."/>
            <person name="Kuo A."/>
            <person name="Nagy L.G."/>
            <person name="Floudas D."/>
            <person name="Copeland A."/>
            <person name="Barry K.W."/>
            <person name="Cichocki N."/>
            <person name="Veneault-Fourrey C."/>
            <person name="LaButti K."/>
            <person name="Lindquist E.A."/>
            <person name="Lipzen A."/>
            <person name="Lundell T."/>
            <person name="Morin E."/>
            <person name="Murat C."/>
            <person name="Riley R."/>
            <person name="Ohm R."/>
            <person name="Sun H."/>
            <person name="Tunlid A."/>
            <person name="Henrissat B."/>
            <person name="Grigoriev I.V."/>
            <person name="Hibbett D.S."/>
            <person name="Martin F."/>
        </authorList>
    </citation>
    <scope>NUCLEOTIDE SEQUENCE [LARGE SCALE GENOMIC DNA]</scope>
    <source>
        <strain evidence="16">Marx 270</strain>
    </source>
</reference>
<dbReference type="GO" id="GO:0003723">
    <property type="term" value="F:RNA binding"/>
    <property type="evidence" value="ECO:0007669"/>
    <property type="project" value="UniProtKB-KW"/>
</dbReference>
<dbReference type="PANTHER" id="PTHR23355:SF35">
    <property type="entry name" value="EXOSOME COMPLEX EXONUCLEASE RRP44"/>
    <property type="match status" value="1"/>
</dbReference>
<keyword evidence="9" id="KW-0539">Nucleus</keyword>
<evidence type="ECO:0000256" key="11">
    <source>
        <dbReference type="RuleBase" id="RU003901"/>
    </source>
</evidence>
<dbReference type="FunCoup" id="A0A0C3NCC4">
    <property type="interactions" value="876"/>
</dbReference>
<evidence type="ECO:0000256" key="4">
    <source>
        <dbReference type="ARBA" id="ARBA00022722"/>
    </source>
</evidence>
<evidence type="ECO:0000256" key="6">
    <source>
        <dbReference type="ARBA" id="ARBA00022835"/>
    </source>
</evidence>
<evidence type="ECO:0000256" key="10">
    <source>
        <dbReference type="ARBA" id="ARBA00077930"/>
    </source>
</evidence>
<keyword evidence="5" id="KW-0378">Hydrolase</keyword>
<sequence>MVHITIQKRPYNEAVVTQRKFFKKTARGKVIKIIRERYLRDDIYCGIIGCRLCTNGTTAVLPTSGDTTHKDFPCGHFILPDTNIFLTQMDLFESNQFAFPVILLQTVMEEVRHRSLPLYNRLKALVKSDDKQVWVFYNEFRCETAIIRDQDETPNDRNDRSIREGAKWYNSHIPLARPPKGQKPPKVPQVVLLTEDAGNRGKALSANIPCMSIRQYVEGTRNPAQLLDLLASAGSEEIEPTKATGARAVLYAEHLPSTALLAGVNAGQLHQGHFNANSYNYLEGTVPVPAFAKPVLLVGRENMNRAVHGDIVAVEIFPESEWKSPGDEVVDAESTLKNDDVESGDEIDENDTLVQARESRAIRKSMQALAEKQPTGRVVGIVKRNWRAYVCHIDASSLTSSSTSSLALQTIFASPVSRLLPRIRIRTRQAPSLVGQKILVAPDRWDRTSRYPDGHFVRALGKVESKEAEQESLLLEFDVPYRPFGKAILDCLPAEGDAWIVPPKSSGGPVWRDREDLRELIVCSIDPPGCQDIDDALHARRLPNGNIEAGVHIADVSHFVHPDTPMDTEAASRGTTVYLADKRVDMLPSLLGTNLCSLRAGVERLAFSVIWELTEDANIVNVRFTKSVISSKAALEYSEAQMRLDDSSLTDPLTSSIRLLNSLAKKLKAKRMAAGALDLASPEVRINLASPESSDPLVAPSNSPNVATSSNSKDKKNGETIGVMQKALLATNSLVEEFMLLANISVAMRINEAFSQTAVLRRHVAPPKTNFEKLQDMLMKRKGFTLDVSSSGALAASLDRCVDPEMPAFNTLVRIMATRCMTSAEYFCAGSVSRDTFGHYGLASPIYTHFTSPIRRYADVLAHRQLAAAIAHTPLHPSFHSKVHIERIMDVLNRRHRMAQMAGRASVEFYVGLALRERGEVLAKTGNVGGVAEEAFVVRTFRNGLGVFVFELGLEGLVMFKQDVRFDAENYTVTLPSQTAGREVTIALFDKVKVRIDVEKDKNTQRGRVKMTLVSPVDSSGL</sequence>
<dbReference type="InterPro" id="IPR033771">
    <property type="entry name" value="Rrp44_CSD1"/>
</dbReference>
<dbReference type="InterPro" id="IPR022966">
    <property type="entry name" value="RNase_II/R_CS"/>
</dbReference>
<keyword evidence="3" id="KW-0698">rRNA processing</keyword>
<dbReference type="FunFam" id="2.40.50.700:FF:000001">
    <property type="entry name" value="Exosome complex exonuclease exoribonuclease (Rrp44)"/>
    <property type="match status" value="1"/>
</dbReference>
<dbReference type="Gene3D" id="2.40.50.700">
    <property type="match status" value="1"/>
</dbReference>
<keyword evidence="4" id="KW-0540">Nuclease</keyword>
<accession>A0A0C3NCC4</accession>
<feature type="domain" description="PIN" evidence="13">
    <location>
        <begin position="76"/>
        <end position="201"/>
    </location>
</feature>
<dbReference type="Proteomes" id="UP000054217">
    <property type="component" value="Unassembled WGS sequence"/>
</dbReference>
<dbReference type="CDD" id="cd09862">
    <property type="entry name" value="PIN_Rrp44-like"/>
    <property type="match status" value="1"/>
</dbReference>
<dbReference type="GO" id="GO:0000177">
    <property type="term" value="C:cytoplasmic exosome (RNase complex)"/>
    <property type="evidence" value="ECO:0007669"/>
    <property type="project" value="TreeGrafter"/>
</dbReference>
<dbReference type="GO" id="GO:0000176">
    <property type="term" value="C:nuclear exosome (RNase complex)"/>
    <property type="evidence" value="ECO:0007669"/>
    <property type="project" value="TreeGrafter"/>
</dbReference>
<dbReference type="PANTHER" id="PTHR23355">
    <property type="entry name" value="RIBONUCLEASE"/>
    <property type="match status" value="1"/>
</dbReference>
<evidence type="ECO:0000259" key="14">
    <source>
        <dbReference type="SMART" id="SM00955"/>
    </source>
</evidence>
<dbReference type="InterPro" id="IPR050180">
    <property type="entry name" value="RNR_Ribonuclease"/>
</dbReference>
<proteinExistence type="inferred from homology"/>
<dbReference type="InterPro" id="IPR041505">
    <property type="entry name" value="Dis3_CSD2"/>
</dbReference>
<evidence type="ECO:0000256" key="1">
    <source>
        <dbReference type="ARBA" id="ARBA00004123"/>
    </source>
</evidence>
<dbReference type="Pfam" id="PF17215">
    <property type="entry name" value="Rrp44_S1"/>
    <property type="match status" value="1"/>
</dbReference>
<gene>
    <name evidence="15" type="ORF">M404DRAFT_17294</name>
</gene>
<dbReference type="GO" id="GO:0000175">
    <property type="term" value="F:3'-5'-RNA exonuclease activity"/>
    <property type="evidence" value="ECO:0007669"/>
    <property type="project" value="UniProtKB-ARBA"/>
</dbReference>
<reference evidence="15 16" key="1">
    <citation type="submission" date="2014-04" db="EMBL/GenBank/DDBJ databases">
        <authorList>
            <consortium name="DOE Joint Genome Institute"/>
            <person name="Kuo A."/>
            <person name="Kohler A."/>
            <person name="Costa M.D."/>
            <person name="Nagy L.G."/>
            <person name="Floudas D."/>
            <person name="Copeland A."/>
            <person name="Barry K.W."/>
            <person name="Cichocki N."/>
            <person name="Veneault-Fourrey C."/>
            <person name="LaButti K."/>
            <person name="Lindquist E.A."/>
            <person name="Lipzen A."/>
            <person name="Lundell T."/>
            <person name="Morin E."/>
            <person name="Murat C."/>
            <person name="Sun H."/>
            <person name="Tunlid A."/>
            <person name="Henrissat B."/>
            <person name="Grigoriev I.V."/>
            <person name="Hibbett D.S."/>
            <person name="Martin F."/>
            <person name="Nordberg H.P."/>
            <person name="Cantor M.N."/>
            <person name="Hua S.X."/>
        </authorList>
    </citation>
    <scope>NUCLEOTIDE SEQUENCE [LARGE SCALE GENOMIC DNA]</scope>
    <source>
        <strain evidence="15 16">Marx 270</strain>
    </source>
</reference>
<protein>
    <recommendedName>
        <fullName evidence="10">Ribosomal RNA-processing protein 44</fullName>
    </recommendedName>
</protein>
<dbReference type="InterPro" id="IPR012340">
    <property type="entry name" value="NA-bd_OB-fold"/>
</dbReference>
<dbReference type="InterPro" id="IPR001900">
    <property type="entry name" value="RNase_II/R"/>
</dbReference>
<organism evidence="15 16">
    <name type="scientific">Pisolithus tinctorius Marx 270</name>
    <dbReference type="NCBI Taxonomy" id="870435"/>
    <lineage>
        <taxon>Eukaryota</taxon>
        <taxon>Fungi</taxon>
        <taxon>Dikarya</taxon>
        <taxon>Basidiomycota</taxon>
        <taxon>Agaricomycotina</taxon>
        <taxon>Agaricomycetes</taxon>
        <taxon>Agaricomycetidae</taxon>
        <taxon>Boletales</taxon>
        <taxon>Sclerodermatineae</taxon>
        <taxon>Pisolithaceae</taxon>
        <taxon>Pisolithus</taxon>
    </lineage>
</organism>